<name>A0A0F9URI3_9ZZZZ</name>
<evidence type="ECO:0000313" key="1">
    <source>
        <dbReference type="EMBL" id="KKN90127.1"/>
    </source>
</evidence>
<organism evidence="1">
    <name type="scientific">marine sediment metagenome</name>
    <dbReference type="NCBI Taxonomy" id="412755"/>
    <lineage>
        <taxon>unclassified sequences</taxon>
        <taxon>metagenomes</taxon>
        <taxon>ecological metagenomes</taxon>
    </lineage>
</organism>
<dbReference type="EMBL" id="LAZR01000113">
    <property type="protein sequence ID" value="KKN90127.1"/>
    <property type="molecule type" value="Genomic_DNA"/>
</dbReference>
<accession>A0A0F9URI3</accession>
<proteinExistence type="predicted"/>
<dbReference type="AlphaFoldDB" id="A0A0F9URI3"/>
<comment type="caution">
    <text evidence="1">The sequence shown here is derived from an EMBL/GenBank/DDBJ whole genome shotgun (WGS) entry which is preliminary data.</text>
</comment>
<sequence length="80" mass="8800">MPSNNNDSWVVMLPRPGVVWGDSIHFSLFPPSSSEIRQAAICRYGGILPLVNIEVGLVSFIGVFNTSAEAVIFRNLYNAF</sequence>
<protein>
    <submittedName>
        <fullName evidence="1">Uncharacterized protein</fullName>
    </submittedName>
</protein>
<gene>
    <name evidence="1" type="ORF">LCGC14_0232430</name>
</gene>
<reference evidence="1" key="1">
    <citation type="journal article" date="2015" name="Nature">
        <title>Complex archaea that bridge the gap between prokaryotes and eukaryotes.</title>
        <authorList>
            <person name="Spang A."/>
            <person name="Saw J.H."/>
            <person name="Jorgensen S.L."/>
            <person name="Zaremba-Niedzwiedzka K."/>
            <person name="Martijn J."/>
            <person name="Lind A.E."/>
            <person name="van Eijk R."/>
            <person name="Schleper C."/>
            <person name="Guy L."/>
            <person name="Ettema T.J."/>
        </authorList>
    </citation>
    <scope>NUCLEOTIDE SEQUENCE</scope>
</reference>